<keyword evidence="4" id="KW-1185">Reference proteome</keyword>
<feature type="region of interest" description="Disordered" evidence="1">
    <location>
        <begin position="1"/>
        <end position="56"/>
    </location>
</feature>
<gene>
    <name evidence="3" type="ORF">AB8O55_26630</name>
</gene>
<evidence type="ECO:0000256" key="1">
    <source>
        <dbReference type="SAM" id="MobiDB-lite"/>
    </source>
</evidence>
<evidence type="ECO:0000256" key="2">
    <source>
        <dbReference type="SAM" id="Phobius"/>
    </source>
</evidence>
<keyword evidence="2" id="KW-0472">Membrane</keyword>
<comment type="caution">
    <text evidence="3">The sequence shown here is derived from an EMBL/GenBank/DDBJ whole genome shotgun (WGS) entry which is preliminary data.</text>
</comment>
<proteinExistence type="predicted"/>
<evidence type="ECO:0000313" key="3">
    <source>
        <dbReference type="EMBL" id="MEY8042998.1"/>
    </source>
</evidence>
<name>A0ABV4CRE8_9PSEU</name>
<dbReference type="EMBL" id="JBGEHV010000072">
    <property type="protein sequence ID" value="MEY8042998.1"/>
    <property type="molecule type" value="Genomic_DNA"/>
</dbReference>
<accession>A0ABV4CRE8</accession>
<protein>
    <recommendedName>
        <fullName evidence="5">YggT family protein</fullName>
    </recommendedName>
</protein>
<evidence type="ECO:0000313" key="4">
    <source>
        <dbReference type="Proteomes" id="UP001564626"/>
    </source>
</evidence>
<sequence>MQTATRAEPQVVTIPRNALGSVHTSRPRPSTPRHSANPEEPPETGAELEPAAPTVLSPVVRPEETEAPARPVPAVPPIAMLDSEAALAQERERGRARRARVIAGVLEWIGSAIAVLLVVHAVLVIGGANPHNTVAHLTGVLAPPLTALVDDLFQPADPALGLVLNSGSAAVLWLLAGTMLGRLVRKVAT</sequence>
<organism evidence="3 4">
    <name type="scientific">Saccharopolyspora cebuensis</name>
    <dbReference type="NCBI Taxonomy" id="418759"/>
    <lineage>
        <taxon>Bacteria</taxon>
        <taxon>Bacillati</taxon>
        <taxon>Actinomycetota</taxon>
        <taxon>Actinomycetes</taxon>
        <taxon>Pseudonocardiales</taxon>
        <taxon>Pseudonocardiaceae</taxon>
        <taxon>Saccharopolyspora</taxon>
    </lineage>
</organism>
<feature type="transmembrane region" description="Helical" evidence="2">
    <location>
        <begin position="101"/>
        <end position="125"/>
    </location>
</feature>
<dbReference type="Proteomes" id="UP001564626">
    <property type="component" value="Unassembled WGS sequence"/>
</dbReference>
<dbReference type="RefSeq" id="WP_345359331.1">
    <property type="nucleotide sequence ID" value="NZ_BAABII010000004.1"/>
</dbReference>
<feature type="compositionally biased region" description="Polar residues" evidence="1">
    <location>
        <begin position="22"/>
        <end position="34"/>
    </location>
</feature>
<reference evidence="3 4" key="1">
    <citation type="submission" date="2024-08" db="EMBL/GenBank/DDBJ databases">
        <title>Genome mining of Saccharopolyspora cebuensis PGLac3 from Nigerian medicinal plant.</title>
        <authorList>
            <person name="Ezeobiora C.E."/>
            <person name="Igbokwe N.H."/>
            <person name="Amin D.H."/>
            <person name="Mendie U.E."/>
        </authorList>
    </citation>
    <scope>NUCLEOTIDE SEQUENCE [LARGE SCALE GENOMIC DNA]</scope>
    <source>
        <strain evidence="3 4">PGLac3</strain>
    </source>
</reference>
<feature type="transmembrane region" description="Helical" evidence="2">
    <location>
        <begin position="159"/>
        <end position="176"/>
    </location>
</feature>
<keyword evidence="2" id="KW-0812">Transmembrane</keyword>
<keyword evidence="2" id="KW-1133">Transmembrane helix</keyword>
<evidence type="ECO:0008006" key="5">
    <source>
        <dbReference type="Google" id="ProtNLM"/>
    </source>
</evidence>